<comment type="subcellular location">
    <subcellularLocation>
        <location evidence="2">Cytoplasm</location>
    </subcellularLocation>
    <subcellularLocation>
        <location evidence="1">Nucleus</location>
    </subcellularLocation>
</comment>
<dbReference type="PANTHER" id="PTHR31213:SF138">
    <property type="entry name" value="ABSCISIC ACID RECEPTOR PYL6"/>
    <property type="match status" value="1"/>
</dbReference>
<keyword evidence="7" id="KW-0539">Nucleus</keyword>
<dbReference type="GO" id="GO:0004864">
    <property type="term" value="F:protein phosphatase inhibitor activity"/>
    <property type="evidence" value="ECO:0007669"/>
    <property type="project" value="UniProtKB-KW"/>
</dbReference>
<evidence type="ECO:0000256" key="2">
    <source>
        <dbReference type="ARBA" id="ARBA00004496"/>
    </source>
</evidence>
<comment type="caution">
    <text evidence="9">The sequence shown here is derived from an EMBL/GenBank/DDBJ whole genome shotgun (WGS) entry which is preliminary data.</text>
</comment>
<dbReference type="GO" id="GO:0038023">
    <property type="term" value="F:signaling receptor activity"/>
    <property type="evidence" value="ECO:0007669"/>
    <property type="project" value="TreeGrafter"/>
</dbReference>
<organism evidence="9 10">
    <name type="scientific">Papaver atlanticum</name>
    <dbReference type="NCBI Taxonomy" id="357466"/>
    <lineage>
        <taxon>Eukaryota</taxon>
        <taxon>Viridiplantae</taxon>
        <taxon>Streptophyta</taxon>
        <taxon>Embryophyta</taxon>
        <taxon>Tracheophyta</taxon>
        <taxon>Spermatophyta</taxon>
        <taxon>Magnoliopsida</taxon>
        <taxon>Ranunculales</taxon>
        <taxon>Papaveraceae</taxon>
        <taxon>Papaveroideae</taxon>
        <taxon>Papaver</taxon>
    </lineage>
</organism>
<keyword evidence="6" id="KW-0675">Receptor</keyword>
<evidence type="ECO:0000256" key="6">
    <source>
        <dbReference type="ARBA" id="ARBA00023170"/>
    </source>
</evidence>
<evidence type="ECO:0000256" key="3">
    <source>
        <dbReference type="ARBA" id="ARBA00008594"/>
    </source>
</evidence>
<keyword evidence="8" id="KW-0650">Protein phosphatase inhibitor</keyword>
<dbReference type="GO" id="GO:0010427">
    <property type="term" value="F:abscisic acid binding"/>
    <property type="evidence" value="ECO:0007669"/>
    <property type="project" value="TreeGrafter"/>
</dbReference>
<evidence type="ECO:0000256" key="1">
    <source>
        <dbReference type="ARBA" id="ARBA00004123"/>
    </source>
</evidence>
<evidence type="ECO:0000313" key="9">
    <source>
        <dbReference type="EMBL" id="KAI3958311.1"/>
    </source>
</evidence>
<dbReference type="SUPFAM" id="SSF55961">
    <property type="entry name" value="Bet v1-like"/>
    <property type="match status" value="1"/>
</dbReference>
<dbReference type="InterPro" id="IPR050279">
    <property type="entry name" value="Plant_def-hormone_signal"/>
</dbReference>
<evidence type="ECO:0000256" key="7">
    <source>
        <dbReference type="ARBA" id="ARBA00023242"/>
    </source>
</evidence>
<gene>
    <name evidence="9" type="ORF">MKW98_010999</name>
</gene>
<dbReference type="CDD" id="cd07821">
    <property type="entry name" value="PYR_PYL_RCAR_like"/>
    <property type="match status" value="1"/>
</dbReference>
<evidence type="ECO:0000313" key="10">
    <source>
        <dbReference type="Proteomes" id="UP001202328"/>
    </source>
</evidence>
<dbReference type="GO" id="GO:0009738">
    <property type="term" value="P:abscisic acid-activated signaling pathway"/>
    <property type="evidence" value="ECO:0007669"/>
    <property type="project" value="UniProtKB-KW"/>
</dbReference>
<dbReference type="InterPro" id="IPR023393">
    <property type="entry name" value="START-like_dom_sf"/>
</dbReference>
<sequence>MQTSYPQYASNSRQEQLDLTNPKTVEMLGRYHNHELSSNQCRSFLSQIIDAPLELVWSMVSRFDQPQIYKRFVRSCKIIKGDGRRTGSIREVRLVSGLPATSSTERLDVLDHANHVMCVSILGGDHRLNNYKSIVTLHEISNNDNKDDSSDDDVFGNKSTVVIQSYVVDVPDGNTAQETRLFVDTLIRCNLNSLGSIREKMACSSSSYSSSNEDSSW</sequence>
<accession>A0AAD4TIF3</accession>
<dbReference type="GO" id="GO:0005737">
    <property type="term" value="C:cytoplasm"/>
    <property type="evidence" value="ECO:0007669"/>
    <property type="project" value="UniProtKB-SubCell"/>
</dbReference>
<keyword evidence="4" id="KW-0963">Cytoplasm</keyword>
<dbReference type="Proteomes" id="UP001202328">
    <property type="component" value="Unassembled WGS sequence"/>
</dbReference>
<dbReference type="PANTHER" id="PTHR31213">
    <property type="entry name" value="OS08G0374000 PROTEIN-RELATED"/>
    <property type="match status" value="1"/>
</dbReference>
<dbReference type="EMBL" id="JAJJMB010001160">
    <property type="protein sequence ID" value="KAI3958311.1"/>
    <property type="molecule type" value="Genomic_DNA"/>
</dbReference>
<dbReference type="Gene3D" id="3.30.530.20">
    <property type="match status" value="1"/>
</dbReference>
<reference evidence="9" key="1">
    <citation type="submission" date="2022-04" db="EMBL/GenBank/DDBJ databases">
        <title>A functionally conserved STORR gene fusion in Papaver species that diverged 16.8 million years ago.</title>
        <authorList>
            <person name="Catania T."/>
        </authorList>
    </citation>
    <scope>NUCLEOTIDE SEQUENCE</scope>
    <source>
        <strain evidence="9">S-188037</strain>
    </source>
</reference>
<protein>
    <submittedName>
        <fullName evidence="9">Uncharacterized protein</fullName>
    </submittedName>
</protein>
<keyword evidence="10" id="KW-1185">Reference proteome</keyword>
<comment type="similarity">
    <text evidence="3">Belongs to the PYR/PYL/RCAR abscisic acid intracellular receptor family.</text>
</comment>
<proteinExistence type="inferred from homology"/>
<dbReference type="GO" id="GO:0005634">
    <property type="term" value="C:nucleus"/>
    <property type="evidence" value="ECO:0007669"/>
    <property type="project" value="UniProtKB-SubCell"/>
</dbReference>
<dbReference type="Pfam" id="PF10604">
    <property type="entry name" value="Polyketide_cyc2"/>
    <property type="match status" value="1"/>
</dbReference>
<evidence type="ECO:0000256" key="4">
    <source>
        <dbReference type="ARBA" id="ARBA00022490"/>
    </source>
</evidence>
<name>A0AAD4TIF3_9MAGN</name>
<dbReference type="AlphaFoldDB" id="A0AAD4TIF3"/>
<evidence type="ECO:0000256" key="5">
    <source>
        <dbReference type="ARBA" id="ARBA00022682"/>
    </source>
</evidence>
<dbReference type="InterPro" id="IPR019587">
    <property type="entry name" value="Polyketide_cyclase/dehydratase"/>
</dbReference>
<evidence type="ECO:0000256" key="8">
    <source>
        <dbReference type="ARBA" id="ARBA00023272"/>
    </source>
</evidence>
<keyword evidence="5" id="KW-0938">Abscisic acid signaling pathway</keyword>